<sequence length="283" mass="30129">MSEALAANQDQVALWNDASGRTWVEMQPVLDRMLAPLAAPLIDAAFPGQGGRVLDVGCGSGATTLAMAQRLGASGRCVGVDISGPLLAAAKQRAAADGIDTATFVQADAQTHAFDAGSFDAMISRFGVMFFDAPEAAFDNIRRAMRTGAKLAFVAWRSPAENPFMTTAKRAAEPLLTNMPKPDPNAPGQFAFADGDRVRLILRAAGWSDIDLQPLDVEGTVAENELLAYVTRLGPVGLALKEVDEATRARVTEVVHAAFQPYIKNGAARFNMACWLVTATRKH</sequence>
<dbReference type="Proteomes" id="UP000445000">
    <property type="component" value="Unassembled WGS sequence"/>
</dbReference>
<dbReference type="GO" id="GO:0032259">
    <property type="term" value="P:methylation"/>
    <property type="evidence" value="ECO:0007669"/>
    <property type="project" value="UniProtKB-KW"/>
</dbReference>
<evidence type="ECO:0000313" key="5">
    <source>
        <dbReference type="EMBL" id="GFE82640.1"/>
    </source>
</evidence>
<proteinExistence type="predicted"/>
<evidence type="ECO:0000313" key="6">
    <source>
        <dbReference type="Proteomes" id="UP000445000"/>
    </source>
</evidence>
<dbReference type="PANTHER" id="PTHR43464">
    <property type="entry name" value="METHYLTRANSFERASE"/>
    <property type="match status" value="1"/>
</dbReference>
<evidence type="ECO:0000259" key="4">
    <source>
        <dbReference type="Pfam" id="PF13649"/>
    </source>
</evidence>
<evidence type="ECO:0000256" key="3">
    <source>
        <dbReference type="ARBA" id="ARBA00022691"/>
    </source>
</evidence>
<evidence type="ECO:0000256" key="1">
    <source>
        <dbReference type="ARBA" id="ARBA00022603"/>
    </source>
</evidence>
<keyword evidence="2" id="KW-0808">Transferase</keyword>
<dbReference type="AlphaFoldDB" id="A0A829YHE2"/>
<dbReference type="Pfam" id="PF13649">
    <property type="entry name" value="Methyltransf_25"/>
    <property type="match status" value="1"/>
</dbReference>
<keyword evidence="6" id="KW-1185">Reference proteome</keyword>
<dbReference type="CDD" id="cd02440">
    <property type="entry name" value="AdoMet_MTases"/>
    <property type="match status" value="1"/>
</dbReference>
<dbReference type="EMBL" id="BLJN01000005">
    <property type="protein sequence ID" value="GFE82640.1"/>
    <property type="molecule type" value="Genomic_DNA"/>
</dbReference>
<accession>A0A829YHE2</accession>
<dbReference type="GO" id="GO:0008168">
    <property type="term" value="F:methyltransferase activity"/>
    <property type="evidence" value="ECO:0007669"/>
    <property type="project" value="UniProtKB-KW"/>
</dbReference>
<reference evidence="6" key="1">
    <citation type="submission" date="2020-01" db="EMBL/GenBank/DDBJ databases">
        <title>'Steroidobacter agaridevorans' sp. nov., agar-degrading bacteria isolated from rhizosphere soils.</title>
        <authorList>
            <person name="Ikenaga M."/>
            <person name="Kataoka M."/>
            <person name="Murouchi A."/>
            <person name="Katsuragi S."/>
            <person name="Sakai M."/>
        </authorList>
    </citation>
    <scope>NUCLEOTIDE SEQUENCE [LARGE SCALE GENOMIC DNA]</scope>
    <source>
        <strain evidence="6">YU21-B</strain>
    </source>
</reference>
<keyword evidence="3" id="KW-0949">S-adenosyl-L-methionine</keyword>
<dbReference type="RefSeq" id="WP_161814309.1">
    <property type="nucleotide sequence ID" value="NZ_BLJN01000005.1"/>
</dbReference>
<dbReference type="SUPFAM" id="SSF53335">
    <property type="entry name" value="S-adenosyl-L-methionine-dependent methyltransferases"/>
    <property type="match status" value="1"/>
</dbReference>
<evidence type="ECO:0000256" key="2">
    <source>
        <dbReference type="ARBA" id="ARBA00022679"/>
    </source>
</evidence>
<dbReference type="Gene3D" id="3.40.50.150">
    <property type="entry name" value="Vaccinia Virus protein VP39"/>
    <property type="match status" value="1"/>
</dbReference>
<name>A0A829YHE2_9GAMM</name>
<gene>
    <name evidence="5" type="ORF">GCM10011487_46400</name>
</gene>
<protein>
    <recommendedName>
        <fullName evidence="4">Methyltransferase domain-containing protein</fullName>
    </recommendedName>
</protein>
<comment type="caution">
    <text evidence="5">The sequence shown here is derived from an EMBL/GenBank/DDBJ whole genome shotgun (WGS) entry which is preliminary data.</text>
</comment>
<dbReference type="InterPro" id="IPR029063">
    <property type="entry name" value="SAM-dependent_MTases_sf"/>
</dbReference>
<dbReference type="PANTHER" id="PTHR43464:SF19">
    <property type="entry name" value="UBIQUINONE BIOSYNTHESIS O-METHYLTRANSFERASE, MITOCHONDRIAL"/>
    <property type="match status" value="1"/>
</dbReference>
<feature type="domain" description="Methyltransferase" evidence="4">
    <location>
        <begin position="53"/>
        <end position="148"/>
    </location>
</feature>
<organism evidence="5 6">
    <name type="scientific">Steroidobacter agaridevorans</name>
    <dbReference type="NCBI Taxonomy" id="2695856"/>
    <lineage>
        <taxon>Bacteria</taxon>
        <taxon>Pseudomonadati</taxon>
        <taxon>Pseudomonadota</taxon>
        <taxon>Gammaproteobacteria</taxon>
        <taxon>Steroidobacterales</taxon>
        <taxon>Steroidobacteraceae</taxon>
        <taxon>Steroidobacter</taxon>
    </lineage>
</organism>
<keyword evidence="1" id="KW-0489">Methyltransferase</keyword>
<dbReference type="InterPro" id="IPR041698">
    <property type="entry name" value="Methyltransf_25"/>
</dbReference>